<protein>
    <recommendedName>
        <fullName evidence="3">TonB-dependent receptor</fullName>
    </recommendedName>
</protein>
<sequence length="89" mass="10152">MGHTIYYHLELKEPGRAFRFIERVCRGLNLEYGLLEGEIIVRCSPNVEPLVIKNGEGFAKTYGREPCTSLYLLLLLSLSSFGSVELWED</sequence>
<accession>A0A218P071</accession>
<dbReference type="KEGG" id="tce:A3L02_01535"/>
<evidence type="ECO:0008006" key="3">
    <source>
        <dbReference type="Google" id="ProtNLM"/>
    </source>
</evidence>
<name>A0A218P071_THECE</name>
<reference evidence="1 2" key="1">
    <citation type="submission" date="2016-03" db="EMBL/GenBank/DDBJ databases">
        <title>Complete genome sequence of Thermococcus celer.</title>
        <authorList>
            <person name="Oger P.M."/>
        </authorList>
    </citation>
    <scope>NUCLEOTIDE SEQUENCE [LARGE SCALE GENOMIC DNA]</scope>
    <source>
        <strain evidence="1 2">Vu 13</strain>
    </source>
</reference>
<organism evidence="1 2">
    <name type="scientific">Thermococcus celer Vu 13 = JCM 8558</name>
    <dbReference type="NCBI Taxonomy" id="1293037"/>
    <lineage>
        <taxon>Archaea</taxon>
        <taxon>Methanobacteriati</taxon>
        <taxon>Methanobacteriota</taxon>
        <taxon>Thermococci</taxon>
        <taxon>Thermococcales</taxon>
        <taxon>Thermococcaceae</taxon>
        <taxon>Thermococcus</taxon>
    </lineage>
</organism>
<dbReference type="OrthoDB" id="86278at2157"/>
<keyword evidence="2" id="KW-1185">Reference proteome</keyword>
<dbReference type="Proteomes" id="UP000197156">
    <property type="component" value="Chromosome"/>
</dbReference>
<dbReference type="EMBL" id="CP014854">
    <property type="protein sequence ID" value="ASI98340.1"/>
    <property type="molecule type" value="Genomic_DNA"/>
</dbReference>
<dbReference type="RefSeq" id="WP_088862306.1">
    <property type="nucleotide sequence ID" value="NZ_CP014854.1"/>
</dbReference>
<gene>
    <name evidence="1" type="ORF">A3L02_01535</name>
</gene>
<dbReference type="GeneID" id="33323392"/>
<proteinExistence type="predicted"/>
<evidence type="ECO:0000313" key="1">
    <source>
        <dbReference type="EMBL" id="ASI98340.1"/>
    </source>
</evidence>
<evidence type="ECO:0000313" key="2">
    <source>
        <dbReference type="Proteomes" id="UP000197156"/>
    </source>
</evidence>
<dbReference type="AlphaFoldDB" id="A0A218P071"/>